<keyword evidence="3" id="KW-1185">Reference proteome</keyword>
<feature type="compositionally biased region" description="Basic and acidic residues" evidence="1">
    <location>
        <begin position="113"/>
        <end position="126"/>
    </location>
</feature>
<dbReference type="Proteomes" id="UP000823399">
    <property type="component" value="Unassembled WGS sequence"/>
</dbReference>
<sequence length="183" mass="19738">MTTKAKVALEEKVIGTSKKQKPVNDADGDNTTAQLKKAKTHPAAGNASTGNLTAVNQGSVTSSIEPSKSPTLAPAVMSCRAIVHTEEEEATLSTNEVDLDSKESESGSQSSKSESESKEDTSEDQLKQMMKDWNSPVYASFDPTPRIVEINGCHCSTRIGVGLVSCQFHRYPTHIFLDTPFTF</sequence>
<proteinExistence type="predicted"/>
<organism evidence="2 3">
    <name type="scientific">Suillus discolor</name>
    <dbReference type="NCBI Taxonomy" id="1912936"/>
    <lineage>
        <taxon>Eukaryota</taxon>
        <taxon>Fungi</taxon>
        <taxon>Dikarya</taxon>
        <taxon>Basidiomycota</taxon>
        <taxon>Agaricomycotina</taxon>
        <taxon>Agaricomycetes</taxon>
        <taxon>Agaricomycetidae</taxon>
        <taxon>Boletales</taxon>
        <taxon>Suillineae</taxon>
        <taxon>Suillaceae</taxon>
        <taxon>Suillus</taxon>
    </lineage>
</organism>
<reference evidence="2" key="1">
    <citation type="journal article" date="2020" name="New Phytol.">
        <title>Comparative genomics reveals dynamic genome evolution in host specialist ectomycorrhizal fungi.</title>
        <authorList>
            <person name="Lofgren L.A."/>
            <person name="Nguyen N.H."/>
            <person name="Vilgalys R."/>
            <person name="Ruytinx J."/>
            <person name="Liao H.L."/>
            <person name="Branco S."/>
            <person name="Kuo A."/>
            <person name="LaButti K."/>
            <person name="Lipzen A."/>
            <person name="Andreopoulos W."/>
            <person name="Pangilinan J."/>
            <person name="Riley R."/>
            <person name="Hundley H."/>
            <person name="Na H."/>
            <person name="Barry K."/>
            <person name="Grigoriev I.V."/>
            <person name="Stajich J.E."/>
            <person name="Kennedy P.G."/>
        </authorList>
    </citation>
    <scope>NUCLEOTIDE SEQUENCE</scope>
    <source>
        <strain evidence="2">FC423</strain>
    </source>
</reference>
<evidence type="ECO:0000313" key="2">
    <source>
        <dbReference type="EMBL" id="KAG2107651.1"/>
    </source>
</evidence>
<feature type="region of interest" description="Disordered" evidence="1">
    <location>
        <begin position="1"/>
        <end position="126"/>
    </location>
</feature>
<name>A0A9P7F5W5_9AGAM</name>
<feature type="compositionally biased region" description="Polar residues" evidence="1">
    <location>
        <begin position="46"/>
        <end position="70"/>
    </location>
</feature>
<comment type="caution">
    <text evidence="2">The sequence shown here is derived from an EMBL/GenBank/DDBJ whole genome shotgun (WGS) entry which is preliminary data.</text>
</comment>
<dbReference type="AlphaFoldDB" id="A0A9P7F5W5"/>
<gene>
    <name evidence="2" type="ORF">F5147DRAFT_774099</name>
</gene>
<evidence type="ECO:0000256" key="1">
    <source>
        <dbReference type="SAM" id="MobiDB-lite"/>
    </source>
</evidence>
<protein>
    <submittedName>
        <fullName evidence="2">Uncharacterized protein</fullName>
    </submittedName>
</protein>
<dbReference type="EMBL" id="JABBWM010000030">
    <property type="protein sequence ID" value="KAG2107651.1"/>
    <property type="molecule type" value="Genomic_DNA"/>
</dbReference>
<accession>A0A9P7F5W5</accession>
<dbReference type="OrthoDB" id="2690211at2759"/>
<dbReference type="RefSeq" id="XP_041292382.1">
    <property type="nucleotide sequence ID" value="XM_041441561.1"/>
</dbReference>
<evidence type="ECO:0000313" key="3">
    <source>
        <dbReference type="Proteomes" id="UP000823399"/>
    </source>
</evidence>
<dbReference type="GeneID" id="64703820"/>